<dbReference type="SUPFAM" id="SSF54427">
    <property type="entry name" value="NTF2-like"/>
    <property type="match status" value="1"/>
</dbReference>
<comment type="caution">
    <text evidence="2">The sequence shown here is derived from an EMBL/GenBank/DDBJ whole genome shotgun (WGS) entry which is preliminary data.</text>
</comment>
<dbReference type="RefSeq" id="WP_367921584.1">
    <property type="nucleotide sequence ID" value="NZ_BAABAC010000045.1"/>
</dbReference>
<organism evidence="2 3">
    <name type="scientific">Nocardioides ginsengisoli</name>
    <dbReference type="NCBI Taxonomy" id="363868"/>
    <lineage>
        <taxon>Bacteria</taxon>
        <taxon>Bacillati</taxon>
        <taxon>Actinomycetota</taxon>
        <taxon>Actinomycetes</taxon>
        <taxon>Propionibacteriales</taxon>
        <taxon>Nocardioidaceae</taxon>
        <taxon>Nocardioides</taxon>
    </lineage>
</organism>
<dbReference type="InterPro" id="IPR032710">
    <property type="entry name" value="NTF2-like_dom_sf"/>
</dbReference>
<reference evidence="3" key="1">
    <citation type="journal article" date="2019" name="Int. J. Syst. Evol. Microbiol.">
        <title>The Global Catalogue of Microorganisms (GCM) 10K type strain sequencing project: providing services to taxonomists for standard genome sequencing and annotation.</title>
        <authorList>
            <consortium name="The Broad Institute Genomics Platform"/>
            <consortium name="The Broad Institute Genome Sequencing Center for Infectious Disease"/>
            <person name="Wu L."/>
            <person name="Ma J."/>
        </authorList>
    </citation>
    <scope>NUCLEOTIDE SEQUENCE [LARGE SCALE GENOMIC DNA]</scope>
    <source>
        <strain evidence="3">CCUG 52478</strain>
    </source>
</reference>
<sequence>MSSATLVRYYAAVDAGDFDTALALVAPDVRSAILLPGAAVRGEGREGLRDYLSGRGDVVRRHVPQRESVVGDLEFVYGAVVEDESTVTGHFLAAAKIGPDGLIAGYQVAFDPELGLLPDA</sequence>
<evidence type="ECO:0000259" key="1">
    <source>
        <dbReference type="Pfam" id="PF12680"/>
    </source>
</evidence>
<dbReference type="Pfam" id="PF12680">
    <property type="entry name" value="SnoaL_2"/>
    <property type="match status" value="1"/>
</dbReference>
<feature type="domain" description="SnoaL-like" evidence="1">
    <location>
        <begin position="7"/>
        <end position="90"/>
    </location>
</feature>
<protein>
    <submittedName>
        <fullName evidence="2">Nuclear transport factor 2 family protein</fullName>
    </submittedName>
</protein>
<dbReference type="Proteomes" id="UP001597229">
    <property type="component" value="Unassembled WGS sequence"/>
</dbReference>
<dbReference type="EMBL" id="JBHTLX010000007">
    <property type="protein sequence ID" value="MFD1247282.1"/>
    <property type="molecule type" value="Genomic_DNA"/>
</dbReference>
<keyword evidence="3" id="KW-1185">Reference proteome</keyword>
<accession>A0ABW3VXI8</accession>
<dbReference type="InterPro" id="IPR037401">
    <property type="entry name" value="SnoaL-like"/>
</dbReference>
<gene>
    <name evidence="2" type="ORF">ACFQ3F_05740</name>
</gene>
<evidence type="ECO:0000313" key="3">
    <source>
        <dbReference type="Proteomes" id="UP001597229"/>
    </source>
</evidence>
<proteinExistence type="predicted"/>
<dbReference type="Gene3D" id="3.10.450.50">
    <property type="match status" value="1"/>
</dbReference>
<name>A0ABW3VXI8_9ACTN</name>
<evidence type="ECO:0000313" key="2">
    <source>
        <dbReference type="EMBL" id="MFD1247282.1"/>
    </source>
</evidence>